<feature type="region of interest" description="Disordered" evidence="1">
    <location>
        <begin position="67"/>
        <end position="104"/>
    </location>
</feature>
<accession>A0A9P7F771</accession>
<proteinExistence type="predicted"/>
<dbReference type="GeneID" id="64703760"/>
<name>A0A9P7F771_9AGAM</name>
<organism evidence="2 3">
    <name type="scientific">Suillus discolor</name>
    <dbReference type="NCBI Taxonomy" id="1912936"/>
    <lineage>
        <taxon>Eukaryota</taxon>
        <taxon>Fungi</taxon>
        <taxon>Dikarya</taxon>
        <taxon>Basidiomycota</taxon>
        <taxon>Agaricomycotina</taxon>
        <taxon>Agaricomycetes</taxon>
        <taxon>Agaricomycetidae</taxon>
        <taxon>Boletales</taxon>
        <taxon>Suillineae</taxon>
        <taxon>Suillaceae</taxon>
        <taxon>Suillus</taxon>
    </lineage>
</organism>
<dbReference type="EMBL" id="JABBWM010000028">
    <property type="protein sequence ID" value="KAG2108177.1"/>
    <property type="molecule type" value="Genomic_DNA"/>
</dbReference>
<feature type="compositionally biased region" description="Polar residues" evidence="1">
    <location>
        <begin position="37"/>
        <end position="52"/>
    </location>
</feature>
<feature type="compositionally biased region" description="Polar residues" evidence="1">
    <location>
        <begin position="78"/>
        <end position="97"/>
    </location>
</feature>
<evidence type="ECO:0000256" key="1">
    <source>
        <dbReference type="SAM" id="MobiDB-lite"/>
    </source>
</evidence>
<sequence length="185" mass="19577">MSHDSCALNSDGSLKDASDIIFYNDPDDHAPLPQVPPLTSTQSTVPASTSTQSTAKNVFSALFKSGHTPPSAHVQDADNASSSSSTVVRKHALSSTADPPPPKKATMCILSPLDSDDENEGNNGGGYTHFSIQHYLVLRAIIHQFRARNALAPATFSALQLLKAGYRNGHVSAATEAEEFAAMLD</sequence>
<dbReference type="Proteomes" id="UP000823399">
    <property type="component" value="Unassembled WGS sequence"/>
</dbReference>
<evidence type="ECO:0000313" key="2">
    <source>
        <dbReference type="EMBL" id="KAG2108177.1"/>
    </source>
</evidence>
<reference evidence="2" key="1">
    <citation type="journal article" date="2020" name="New Phytol.">
        <title>Comparative genomics reveals dynamic genome evolution in host specialist ectomycorrhizal fungi.</title>
        <authorList>
            <person name="Lofgren L.A."/>
            <person name="Nguyen N.H."/>
            <person name="Vilgalys R."/>
            <person name="Ruytinx J."/>
            <person name="Liao H.L."/>
            <person name="Branco S."/>
            <person name="Kuo A."/>
            <person name="LaButti K."/>
            <person name="Lipzen A."/>
            <person name="Andreopoulos W."/>
            <person name="Pangilinan J."/>
            <person name="Riley R."/>
            <person name="Hundley H."/>
            <person name="Na H."/>
            <person name="Barry K."/>
            <person name="Grigoriev I.V."/>
            <person name="Stajich J.E."/>
            <person name="Kennedy P.G."/>
        </authorList>
    </citation>
    <scope>NUCLEOTIDE SEQUENCE</scope>
    <source>
        <strain evidence="2">FC423</strain>
    </source>
</reference>
<evidence type="ECO:0000313" key="3">
    <source>
        <dbReference type="Proteomes" id="UP000823399"/>
    </source>
</evidence>
<protein>
    <submittedName>
        <fullName evidence="2">Uncharacterized protein</fullName>
    </submittedName>
</protein>
<gene>
    <name evidence="2" type="ORF">F5147DRAFT_773760</name>
</gene>
<dbReference type="OrthoDB" id="3270175at2759"/>
<comment type="caution">
    <text evidence="2">The sequence shown here is derived from an EMBL/GenBank/DDBJ whole genome shotgun (WGS) entry which is preliminary data.</text>
</comment>
<dbReference type="RefSeq" id="XP_041292696.1">
    <property type="nucleotide sequence ID" value="XM_041441501.1"/>
</dbReference>
<keyword evidence="3" id="KW-1185">Reference proteome</keyword>
<feature type="region of interest" description="Disordered" evidence="1">
    <location>
        <begin position="18"/>
        <end position="52"/>
    </location>
</feature>
<dbReference type="AlphaFoldDB" id="A0A9P7F771"/>